<accession>A0A919KAX5</accession>
<gene>
    <name evidence="4" type="ORF">Ari01nite_94620</name>
</gene>
<feature type="compositionally biased region" description="Low complexity" evidence="1">
    <location>
        <begin position="265"/>
        <end position="276"/>
    </location>
</feature>
<proteinExistence type="predicted"/>
<dbReference type="InterPro" id="IPR029787">
    <property type="entry name" value="Nucleotide_cyclase"/>
</dbReference>
<keyword evidence="2" id="KW-0812">Transmembrane</keyword>
<evidence type="ECO:0000313" key="4">
    <source>
        <dbReference type="EMBL" id="GIF01998.1"/>
    </source>
</evidence>
<dbReference type="EMBL" id="BOMV01000116">
    <property type="protein sequence ID" value="GIF01998.1"/>
    <property type="molecule type" value="Genomic_DNA"/>
</dbReference>
<keyword evidence="2" id="KW-1133">Transmembrane helix</keyword>
<feature type="transmembrane region" description="Helical" evidence="2">
    <location>
        <begin position="20"/>
        <end position="39"/>
    </location>
</feature>
<feature type="compositionally biased region" description="Polar residues" evidence="1">
    <location>
        <begin position="297"/>
        <end position="310"/>
    </location>
</feature>
<dbReference type="SMART" id="SM00267">
    <property type="entry name" value="GGDEF"/>
    <property type="match status" value="1"/>
</dbReference>
<organism evidence="4 5">
    <name type="scientific">Paractinoplanes rishiriensis</name>
    <dbReference type="NCBI Taxonomy" id="1050105"/>
    <lineage>
        <taxon>Bacteria</taxon>
        <taxon>Bacillati</taxon>
        <taxon>Actinomycetota</taxon>
        <taxon>Actinomycetes</taxon>
        <taxon>Micromonosporales</taxon>
        <taxon>Micromonosporaceae</taxon>
        <taxon>Paractinoplanes</taxon>
    </lineage>
</organism>
<evidence type="ECO:0000259" key="3">
    <source>
        <dbReference type="PROSITE" id="PS50887"/>
    </source>
</evidence>
<dbReference type="Gene3D" id="3.30.70.270">
    <property type="match status" value="1"/>
</dbReference>
<evidence type="ECO:0000313" key="5">
    <source>
        <dbReference type="Proteomes" id="UP000636960"/>
    </source>
</evidence>
<dbReference type="CDD" id="cd01949">
    <property type="entry name" value="GGDEF"/>
    <property type="match status" value="1"/>
</dbReference>
<evidence type="ECO:0000256" key="1">
    <source>
        <dbReference type="SAM" id="MobiDB-lite"/>
    </source>
</evidence>
<dbReference type="InterPro" id="IPR052155">
    <property type="entry name" value="Biofilm_reg_signaling"/>
</dbReference>
<feature type="region of interest" description="Disordered" evidence="1">
    <location>
        <begin position="229"/>
        <end position="310"/>
    </location>
</feature>
<dbReference type="PANTHER" id="PTHR44757:SF2">
    <property type="entry name" value="BIOFILM ARCHITECTURE MAINTENANCE PROTEIN MBAA"/>
    <property type="match status" value="1"/>
</dbReference>
<reference evidence="4" key="1">
    <citation type="submission" date="2021-01" db="EMBL/GenBank/DDBJ databases">
        <title>Whole genome shotgun sequence of Actinoplanes rishiriensis NBRC 108556.</title>
        <authorList>
            <person name="Komaki H."/>
            <person name="Tamura T."/>
        </authorList>
    </citation>
    <scope>NUCLEOTIDE SEQUENCE</scope>
    <source>
        <strain evidence="4">NBRC 108556</strain>
    </source>
</reference>
<keyword evidence="2" id="KW-0472">Membrane</keyword>
<dbReference type="InterPro" id="IPR043128">
    <property type="entry name" value="Rev_trsase/Diguanyl_cyclase"/>
</dbReference>
<dbReference type="NCBIfam" id="TIGR00254">
    <property type="entry name" value="GGDEF"/>
    <property type="match status" value="1"/>
</dbReference>
<dbReference type="PANTHER" id="PTHR44757">
    <property type="entry name" value="DIGUANYLATE CYCLASE DGCP"/>
    <property type="match status" value="1"/>
</dbReference>
<dbReference type="PROSITE" id="PS50887">
    <property type="entry name" value="GGDEF"/>
    <property type="match status" value="1"/>
</dbReference>
<feature type="domain" description="GGDEF" evidence="3">
    <location>
        <begin position="106"/>
        <end position="233"/>
    </location>
</feature>
<dbReference type="Pfam" id="PF00990">
    <property type="entry name" value="GGDEF"/>
    <property type="match status" value="1"/>
</dbReference>
<sequence>MPTTTRQAPTWAPDHVPHTLTIITTAVTAVAAVGIAYGLHAGIALLLVAVIKVYMTLMVVGAYHVDTWHRRQVTAAVRAAYTDTLTGLPTRPVMDDLLTAATCERLPVTVAVADADGLHWVNATFGHAGGDQYLTEVARRLSRAVPTGGTLVRQGGDEFTLLVPGTTTPAQLATMIGSAFAGPATIGGQHLQPRASVGIHTGTGDAWNVLACADAAMYTAKETGGNHILTYEPERDGVPEADGTRPTSRPRDRQPAGNPPGASVATWAITSAPAAAVRTPAHPDGSRASPSPGRCASRTTPPSSAPNCQD</sequence>
<dbReference type="Proteomes" id="UP000636960">
    <property type="component" value="Unassembled WGS sequence"/>
</dbReference>
<comment type="caution">
    <text evidence="4">The sequence shown here is derived from an EMBL/GenBank/DDBJ whole genome shotgun (WGS) entry which is preliminary data.</text>
</comment>
<evidence type="ECO:0000256" key="2">
    <source>
        <dbReference type="SAM" id="Phobius"/>
    </source>
</evidence>
<name>A0A919KAX5_9ACTN</name>
<feature type="transmembrane region" description="Helical" evidence="2">
    <location>
        <begin position="46"/>
        <end position="65"/>
    </location>
</feature>
<dbReference type="InterPro" id="IPR000160">
    <property type="entry name" value="GGDEF_dom"/>
</dbReference>
<dbReference type="RefSeq" id="WP_203790986.1">
    <property type="nucleotide sequence ID" value="NZ_BOMV01000116.1"/>
</dbReference>
<protein>
    <recommendedName>
        <fullName evidence="3">GGDEF domain-containing protein</fullName>
    </recommendedName>
</protein>
<dbReference type="AlphaFoldDB" id="A0A919KAX5"/>
<keyword evidence="5" id="KW-1185">Reference proteome</keyword>
<dbReference type="SUPFAM" id="SSF55073">
    <property type="entry name" value="Nucleotide cyclase"/>
    <property type="match status" value="1"/>
</dbReference>